<evidence type="ECO:0008006" key="8">
    <source>
        <dbReference type="Google" id="ProtNLM"/>
    </source>
</evidence>
<dbReference type="GO" id="GO:0060320">
    <property type="term" value="P:rejection of self pollen"/>
    <property type="evidence" value="ECO:0007669"/>
    <property type="project" value="UniProtKB-KW"/>
</dbReference>
<dbReference type="Proteomes" id="UP000836841">
    <property type="component" value="Chromosome 6"/>
</dbReference>
<sequence length="117" mass="13585">MLQFRNELGPGKTLRVNCTSKDDVIGVKEVAFKKDYDFRFGEDRQSRTIWRCLLRWRNGQEELYHDLWPAYRGGSTPRCGEIRSWIAVPAGVHLGKNGKPGSYVDKWFSNKDPQVRP</sequence>
<proteinExistence type="inferred from homology"/>
<gene>
    <name evidence="6" type="ORF">TAV2_LOCUS19111</name>
</gene>
<dbReference type="AlphaFoldDB" id="A0AAU9SUS3"/>
<evidence type="ECO:0000313" key="7">
    <source>
        <dbReference type="Proteomes" id="UP000836841"/>
    </source>
</evidence>
<comment type="subcellular location">
    <subcellularLocation>
        <location evidence="1">Secreted</location>
    </subcellularLocation>
</comment>
<protein>
    <recommendedName>
        <fullName evidence="8">S-protein homolog</fullName>
    </recommendedName>
</protein>
<evidence type="ECO:0000256" key="4">
    <source>
        <dbReference type="ARBA" id="ARBA00022525"/>
    </source>
</evidence>
<keyword evidence="3" id="KW-0713">Self-incompatibility</keyword>
<dbReference type="InterPro" id="IPR010264">
    <property type="entry name" value="Self-incomp_S1"/>
</dbReference>
<evidence type="ECO:0000256" key="2">
    <source>
        <dbReference type="ARBA" id="ARBA00005581"/>
    </source>
</evidence>
<dbReference type="Pfam" id="PF05938">
    <property type="entry name" value="Self-incomp_S1"/>
    <property type="match status" value="1"/>
</dbReference>
<comment type="similarity">
    <text evidence="2">Belongs to the plant self-incompatibility (S1) protein family.</text>
</comment>
<evidence type="ECO:0000313" key="6">
    <source>
        <dbReference type="EMBL" id="CAH2073174.1"/>
    </source>
</evidence>
<name>A0AAU9SUS3_THLAR</name>
<dbReference type="EMBL" id="OU466862">
    <property type="protein sequence ID" value="CAH2073174.1"/>
    <property type="molecule type" value="Genomic_DNA"/>
</dbReference>
<keyword evidence="7" id="KW-1185">Reference proteome</keyword>
<reference evidence="6 7" key="1">
    <citation type="submission" date="2022-03" db="EMBL/GenBank/DDBJ databases">
        <authorList>
            <person name="Nunn A."/>
            <person name="Chopra R."/>
            <person name="Nunn A."/>
            <person name="Contreras Garrido A."/>
        </authorList>
    </citation>
    <scope>NUCLEOTIDE SEQUENCE [LARGE SCALE GENOMIC DNA]</scope>
</reference>
<keyword evidence="4" id="KW-0964">Secreted</keyword>
<accession>A0AAU9SUS3</accession>
<dbReference type="GO" id="GO:0005576">
    <property type="term" value="C:extracellular region"/>
    <property type="evidence" value="ECO:0007669"/>
    <property type="project" value="UniProtKB-SubCell"/>
</dbReference>
<organism evidence="6 7">
    <name type="scientific">Thlaspi arvense</name>
    <name type="common">Field penny-cress</name>
    <dbReference type="NCBI Taxonomy" id="13288"/>
    <lineage>
        <taxon>Eukaryota</taxon>
        <taxon>Viridiplantae</taxon>
        <taxon>Streptophyta</taxon>
        <taxon>Embryophyta</taxon>
        <taxon>Tracheophyta</taxon>
        <taxon>Spermatophyta</taxon>
        <taxon>Magnoliopsida</taxon>
        <taxon>eudicotyledons</taxon>
        <taxon>Gunneridae</taxon>
        <taxon>Pentapetalae</taxon>
        <taxon>rosids</taxon>
        <taxon>malvids</taxon>
        <taxon>Brassicales</taxon>
        <taxon>Brassicaceae</taxon>
        <taxon>Thlaspideae</taxon>
        <taxon>Thlaspi</taxon>
    </lineage>
</organism>
<evidence type="ECO:0000256" key="5">
    <source>
        <dbReference type="ARBA" id="ARBA00022729"/>
    </source>
</evidence>
<keyword evidence="5" id="KW-0732">Signal</keyword>
<evidence type="ECO:0000256" key="1">
    <source>
        <dbReference type="ARBA" id="ARBA00004613"/>
    </source>
</evidence>
<evidence type="ECO:0000256" key="3">
    <source>
        <dbReference type="ARBA" id="ARBA00022471"/>
    </source>
</evidence>